<gene>
    <name evidence="3" type="ORF">QBC35DRAFT_500296</name>
</gene>
<protein>
    <recommendedName>
        <fullName evidence="2">DUF7907 domain-containing protein</fullName>
    </recommendedName>
</protein>
<feature type="domain" description="DUF7907" evidence="2">
    <location>
        <begin position="29"/>
        <end position="206"/>
    </location>
</feature>
<evidence type="ECO:0000313" key="4">
    <source>
        <dbReference type="Proteomes" id="UP001302126"/>
    </source>
</evidence>
<dbReference type="Proteomes" id="UP001302126">
    <property type="component" value="Unassembled WGS sequence"/>
</dbReference>
<keyword evidence="1" id="KW-0732">Signal</keyword>
<reference evidence="3" key="2">
    <citation type="submission" date="2023-05" db="EMBL/GenBank/DDBJ databases">
        <authorList>
            <consortium name="Lawrence Berkeley National Laboratory"/>
            <person name="Steindorff A."/>
            <person name="Hensen N."/>
            <person name="Bonometti L."/>
            <person name="Westerberg I."/>
            <person name="Brannstrom I.O."/>
            <person name="Guillou S."/>
            <person name="Cros-Aarteil S."/>
            <person name="Calhoun S."/>
            <person name="Haridas S."/>
            <person name="Kuo A."/>
            <person name="Mondo S."/>
            <person name="Pangilinan J."/>
            <person name="Riley R."/>
            <person name="Labutti K."/>
            <person name="Andreopoulos B."/>
            <person name="Lipzen A."/>
            <person name="Chen C."/>
            <person name="Yanf M."/>
            <person name="Daum C."/>
            <person name="Ng V."/>
            <person name="Clum A."/>
            <person name="Ohm R."/>
            <person name="Martin F."/>
            <person name="Silar P."/>
            <person name="Natvig D."/>
            <person name="Lalanne C."/>
            <person name="Gautier V."/>
            <person name="Ament-Velasquez S.L."/>
            <person name="Kruys A."/>
            <person name="Hutchinson M.I."/>
            <person name="Powell A.J."/>
            <person name="Barry K."/>
            <person name="Miller A.N."/>
            <person name="Grigoriev I.V."/>
            <person name="Debuchy R."/>
            <person name="Gladieux P."/>
            <person name="Thoren M.H."/>
            <person name="Johannesson H."/>
        </authorList>
    </citation>
    <scope>NUCLEOTIDE SEQUENCE</scope>
    <source>
        <strain evidence="3">PSN309</strain>
    </source>
</reference>
<sequence>MLPALLLSASVLALGVSAQSTCAPSHSASTGFRLVLNVTDLSLDLTPSVHGKYLSTAHIGPAQNRAIVSPDSNLSPIFYQNGTFQDQLQFRAGILADTGSGLIEALQYLPLPEEDHPTQGHNRIFVSIGTPGAGTALTRLWTPVSYLTILDGVVGSSFVVCNATIPYYGSQRVFQVVNWVAATRDSTGTHVKIPTGCAPVRLVPQCAFLPVVEGVGHEFVQEVRCYDDVGGVEW</sequence>
<evidence type="ECO:0000259" key="2">
    <source>
        <dbReference type="Pfam" id="PF25484"/>
    </source>
</evidence>
<feature type="chain" id="PRO_5042993059" description="DUF7907 domain-containing protein" evidence="1">
    <location>
        <begin position="19"/>
        <end position="234"/>
    </location>
</feature>
<organism evidence="3 4">
    <name type="scientific">Podospora australis</name>
    <dbReference type="NCBI Taxonomy" id="1536484"/>
    <lineage>
        <taxon>Eukaryota</taxon>
        <taxon>Fungi</taxon>
        <taxon>Dikarya</taxon>
        <taxon>Ascomycota</taxon>
        <taxon>Pezizomycotina</taxon>
        <taxon>Sordariomycetes</taxon>
        <taxon>Sordariomycetidae</taxon>
        <taxon>Sordariales</taxon>
        <taxon>Podosporaceae</taxon>
        <taxon>Podospora</taxon>
    </lineage>
</organism>
<accession>A0AAN7AI25</accession>
<evidence type="ECO:0000313" key="3">
    <source>
        <dbReference type="EMBL" id="KAK4186787.1"/>
    </source>
</evidence>
<dbReference type="Pfam" id="PF25484">
    <property type="entry name" value="DUF7907"/>
    <property type="match status" value="1"/>
</dbReference>
<dbReference type="EMBL" id="MU864415">
    <property type="protein sequence ID" value="KAK4186787.1"/>
    <property type="molecule type" value="Genomic_DNA"/>
</dbReference>
<reference evidence="3" key="1">
    <citation type="journal article" date="2023" name="Mol. Phylogenet. Evol.">
        <title>Genome-scale phylogeny and comparative genomics of the fungal order Sordariales.</title>
        <authorList>
            <person name="Hensen N."/>
            <person name="Bonometti L."/>
            <person name="Westerberg I."/>
            <person name="Brannstrom I.O."/>
            <person name="Guillou S."/>
            <person name="Cros-Aarteil S."/>
            <person name="Calhoun S."/>
            <person name="Haridas S."/>
            <person name="Kuo A."/>
            <person name="Mondo S."/>
            <person name="Pangilinan J."/>
            <person name="Riley R."/>
            <person name="LaButti K."/>
            <person name="Andreopoulos B."/>
            <person name="Lipzen A."/>
            <person name="Chen C."/>
            <person name="Yan M."/>
            <person name="Daum C."/>
            <person name="Ng V."/>
            <person name="Clum A."/>
            <person name="Steindorff A."/>
            <person name="Ohm R.A."/>
            <person name="Martin F."/>
            <person name="Silar P."/>
            <person name="Natvig D.O."/>
            <person name="Lalanne C."/>
            <person name="Gautier V."/>
            <person name="Ament-Velasquez S.L."/>
            <person name="Kruys A."/>
            <person name="Hutchinson M.I."/>
            <person name="Powell A.J."/>
            <person name="Barry K."/>
            <person name="Miller A.N."/>
            <person name="Grigoriev I.V."/>
            <person name="Debuchy R."/>
            <person name="Gladieux P."/>
            <person name="Hiltunen Thoren M."/>
            <person name="Johannesson H."/>
        </authorList>
    </citation>
    <scope>NUCLEOTIDE SEQUENCE</scope>
    <source>
        <strain evidence="3">PSN309</strain>
    </source>
</reference>
<dbReference type="AlphaFoldDB" id="A0AAN7AI25"/>
<proteinExistence type="predicted"/>
<dbReference type="InterPro" id="IPR057229">
    <property type="entry name" value="DUF7907"/>
</dbReference>
<keyword evidence="4" id="KW-1185">Reference proteome</keyword>
<evidence type="ECO:0000256" key="1">
    <source>
        <dbReference type="SAM" id="SignalP"/>
    </source>
</evidence>
<feature type="signal peptide" evidence="1">
    <location>
        <begin position="1"/>
        <end position="18"/>
    </location>
</feature>
<name>A0AAN7AI25_9PEZI</name>
<comment type="caution">
    <text evidence="3">The sequence shown here is derived from an EMBL/GenBank/DDBJ whole genome shotgun (WGS) entry which is preliminary data.</text>
</comment>